<evidence type="ECO:0000313" key="4">
    <source>
        <dbReference type="Proteomes" id="UP000005237"/>
    </source>
</evidence>
<dbReference type="InterPro" id="IPR001283">
    <property type="entry name" value="CRISP-related"/>
</dbReference>
<evidence type="ECO:0000256" key="1">
    <source>
        <dbReference type="SAM" id="SignalP"/>
    </source>
</evidence>
<dbReference type="AlphaFoldDB" id="A0A8R1DH64"/>
<dbReference type="InterPro" id="IPR002413">
    <property type="entry name" value="V5_allergen-like"/>
</dbReference>
<dbReference type="EnsemblMetazoa" id="CJA02635.1">
    <property type="protein sequence ID" value="CJA02635.1"/>
    <property type="gene ID" value="WBGene00121839"/>
</dbReference>
<dbReference type="Proteomes" id="UP000005237">
    <property type="component" value="Unassembled WGS sequence"/>
</dbReference>
<name>A0A8R1DH64_CAEJA</name>
<organism evidence="3 4">
    <name type="scientific">Caenorhabditis japonica</name>
    <dbReference type="NCBI Taxonomy" id="281687"/>
    <lineage>
        <taxon>Eukaryota</taxon>
        <taxon>Metazoa</taxon>
        <taxon>Ecdysozoa</taxon>
        <taxon>Nematoda</taxon>
        <taxon>Chromadorea</taxon>
        <taxon>Rhabditida</taxon>
        <taxon>Rhabditina</taxon>
        <taxon>Rhabditomorpha</taxon>
        <taxon>Rhabditoidea</taxon>
        <taxon>Rhabditidae</taxon>
        <taxon>Peloderinae</taxon>
        <taxon>Caenorhabditis</taxon>
    </lineage>
</organism>
<accession>A0A8R1DH64</accession>
<dbReference type="SMART" id="SM00198">
    <property type="entry name" value="SCP"/>
    <property type="match status" value="1"/>
</dbReference>
<feature type="chain" id="PRO_5035721698" evidence="1">
    <location>
        <begin position="26"/>
        <end position="219"/>
    </location>
</feature>
<dbReference type="PRINTS" id="PR00837">
    <property type="entry name" value="V5TPXLIKE"/>
</dbReference>
<reference evidence="4" key="1">
    <citation type="submission" date="2010-08" db="EMBL/GenBank/DDBJ databases">
        <authorList>
            <consortium name="Caenorhabditis japonica Sequencing Consortium"/>
            <person name="Wilson R.K."/>
        </authorList>
    </citation>
    <scope>NUCLEOTIDE SEQUENCE [LARGE SCALE GENOMIC DNA]</scope>
    <source>
        <strain evidence="4">DF5081</strain>
    </source>
</reference>
<dbReference type="InterPro" id="IPR014044">
    <property type="entry name" value="CAP_dom"/>
</dbReference>
<dbReference type="Pfam" id="PF00188">
    <property type="entry name" value="CAP"/>
    <property type="match status" value="1"/>
</dbReference>
<evidence type="ECO:0000313" key="3">
    <source>
        <dbReference type="EnsemblMetazoa" id="CJA02635.1"/>
    </source>
</evidence>
<keyword evidence="4" id="KW-1185">Reference proteome</keyword>
<reference evidence="3" key="2">
    <citation type="submission" date="2022-06" db="UniProtKB">
        <authorList>
            <consortium name="EnsemblMetazoa"/>
        </authorList>
    </citation>
    <scope>IDENTIFICATION</scope>
    <source>
        <strain evidence="3">DF5081</strain>
    </source>
</reference>
<dbReference type="FunFam" id="3.40.33.10:FF:000013">
    <property type="entry name" value="SCP-Like extracellular protein"/>
    <property type="match status" value="1"/>
</dbReference>
<sequence>MRRTVLSPVIGSVILLIILTLRSQAAQFSEKGKNGVLDYHNEIRSEVAHGNFVTKAETKRPSGGNMKKMTWNQSLANSADAFARKNPTNHSGSVGIGENIYWHWTTKQTDFNTFGVMAAISWIKEFKDIGWDTTVLTEELFRSGVGHATQMVWADTDQLGCAYSAVNQTHPIKKRKITKISVVCHYWPKGNFLNEPIYAEGESCSKCSSEKCDNGLCTV</sequence>
<proteinExistence type="predicted"/>
<dbReference type="CDD" id="cd05380">
    <property type="entry name" value="CAP_euk"/>
    <property type="match status" value="1"/>
</dbReference>
<protein>
    <submittedName>
        <fullName evidence="3">SCP domain-containing protein</fullName>
    </submittedName>
</protein>
<dbReference type="PANTHER" id="PTHR10334">
    <property type="entry name" value="CYSTEINE-RICH SECRETORY PROTEIN-RELATED"/>
    <property type="match status" value="1"/>
</dbReference>
<dbReference type="OMA" id="CHYWPKG"/>
<dbReference type="Gene3D" id="3.40.33.10">
    <property type="entry name" value="CAP"/>
    <property type="match status" value="1"/>
</dbReference>
<evidence type="ECO:0000259" key="2">
    <source>
        <dbReference type="SMART" id="SM00198"/>
    </source>
</evidence>
<feature type="domain" description="SCP" evidence="2">
    <location>
        <begin position="31"/>
        <end position="194"/>
    </location>
</feature>
<dbReference type="SUPFAM" id="SSF55797">
    <property type="entry name" value="PR-1-like"/>
    <property type="match status" value="1"/>
</dbReference>
<keyword evidence="1" id="KW-0732">Signal</keyword>
<dbReference type="InterPro" id="IPR035940">
    <property type="entry name" value="CAP_sf"/>
</dbReference>
<feature type="signal peptide" evidence="1">
    <location>
        <begin position="1"/>
        <end position="25"/>
    </location>
</feature>
<dbReference type="PRINTS" id="PR00838">
    <property type="entry name" value="V5ALLERGEN"/>
</dbReference>